<evidence type="ECO:0000313" key="2">
    <source>
        <dbReference type="Proteomes" id="UP000441754"/>
    </source>
</evidence>
<dbReference type="EMBL" id="WJXZ01000006">
    <property type="protein sequence ID" value="MRS61866.1"/>
    <property type="molecule type" value="Genomic_DNA"/>
</dbReference>
<evidence type="ECO:0000313" key="1">
    <source>
        <dbReference type="EMBL" id="MRS61866.1"/>
    </source>
</evidence>
<organism evidence="1 2">
    <name type="scientific">Larkinella terrae</name>
    <dbReference type="NCBI Taxonomy" id="2025311"/>
    <lineage>
        <taxon>Bacteria</taxon>
        <taxon>Pseudomonadati</taxon>
        <taxon>Bacteroidota</taxon>
        <taxon>Cytophagia</taxon>
        <taxon>Cytophagales</taxon>
        <taxon>Spirosomataceae</taxon>
        <taxon>Larkinella</taxon>
    </lineage>
</organism>
<accession>A0A7K0EK66</accession>
<comment type="caution">
    <text evidence="1">The sequence shown here is derived from an EMBL/GenBank/DDBJ whole genome shotgun (WGS) entry which is preliminary data.</text>
</comment>
<dbReference type="AlphaFoldDB" id="A0A7K0EK66"/>
<dbReference type="RefSeq" id="WP_154175256.1">
    <property type="nucleotide sequence ID" value="NZ_WJXZ01000006.1"/>
</dbReference>
<gene>
    <name evidence="1" type="ORF">GJJ30_11255</name>
</gene>
<name>A0A7K0EK66_9BACT</name>
<reference evidence="1 2" key="1">
    <citation type="journal article" date="2018" name="Antonie Van Leeuwenhoek">
        <title>Larkinella terrae sp. nov., isolated from soil on Jeju Island, South Korea.</title>
        <authorList>
            <person name="Ten L.N."/>
            <person name="Jeon J."/>
            <person name="Park S.J."/>
            <person name="Park S."/>
            <person name="Lee S.Y."/>
            <person name="Kim M.K."/>
            <person name="Jung H.Y."/>
        </authorList>
    </citation>
    <scope>NUCLEOTIDE SEQUENCE [LARGE SCALE GENOMIC DNA]</scope>
    <source>
        <strain evidence="1 2">KCTC 52001</strain>
    </source>
</reference>
<keyword evidence="2" id="KW-1185">Reference proteome</keyword>
<dbReference type="Proteomes" id="UP000441754">
    <property type="component" value="Unassembled WGS sequence"/>
</dbReference>
<sequence>MEKPAEIPKLVDFEVIWFFANLDKVSYLLIKPADDSVGSPVQALIDFWSFLFILNAPLDFNQMKFD</sequence>
<protein>
    <submittedName>
        <fullName evidence="1">Uncharacterized protein</fullName>
    </submittedName>
</protein>
<proteinExistence type="predicted"/>